<evidence type="ECO:0000256" key="2">
    <source>
        <dbReference type="ARBA" id="ARBA00022771"/>
    </source>
</evidence>
<evidence type="ECO:0000256" key="4">
    <source>
        <dbReference type="PROSITE-ProRule" id="PRU00027"/>
    </source>
</evidence>
<dbReference type="GO" id="GO:0003677">
    <property type="term" value="F:DNA binding"/>
    <property type="evidence" value="ECO:0007669"/>
    <property type="project" value="InterPro"/>
</dbReference>
<dbReference type="AlphaFoldDB" id="A0A7R9DEG0"/>
<dbReference type="InterPro" id="IPR003656">
    <property type="entry name" value="Znf_BED"/>
</dbReference>
<protein>
    <recommendedName>
        <fullName evidence="5">BED-type domain-containing protein</fullName>
    </recommendedName>
</protein>
<dbReference type="GO" id="GO:0008270">
    <property type="term" value="F:zinc ion binding"/>
    <property type="evidence" value="ECO:0007669"/>
    <property type="project" value="UniProtKB-KW"/>
</dbReference>
<evidence type="ECO:0000313" key="6">
    <source>
        <dbReference type="EMBL" id="CAD7413235.1"/>
    </source>
</evidence>
<feature type="domain" description="BED-type" evidence="5">
    <location>
        <begin position="3"/>
        <end position="54"/>
    </location>
</feature>
<dbReference type="EMBL" id="OD006677">
    <property type="protein sequence ID" value="CAD7413235.1"/>
    <property type="molecule type" value="Genomic_DNA"/>
</dbReference>
<sequence>MPRRKSQLWNHFTKIGDKQAQCDYCSKVISVSCGSMGNLMRHIRVKHSTVPIFIRVPKNNMSIPSDDQSEPCLVTQQIVDEDNMANVDVNSNLHQPSTSDQNNQMEQVTGPGKIRKLAKFVIRILAVLSDTLARRRQLSTMDRESCDRDWQNTQLAIR</sequence>
<keyword evidence="1" id="KW-0479">Metal-binding</keyword>
<name>A0A7R9DEG0_TIMPO</name>
<dbReference type="SUPFAM" id="SSF57667">
    <property type="entry name" value="beta-beta-alpha zinc fingers"/>
    <property type="match status" value="1"/>
</dbReference>
<dbReference type="PROSITE" id="PS50808">
    <property type="entry name" value="ZF_BED"/>
    <property type="match status" value="1"/>
</dbReference>
<keyword evidence="3" id="KW-0862">Zinc</keyword>
<reference evidence="6" key="1">
    <citation type="submission" date="2020-11" db="EMBL/GenBank/DDBJ databases">
        <authorList>
            <person name="Tran Van P."/>
        </authorList>
    </citation>
    <scope>NUCLEOTIDE SEQUENCE</scope>
</reference>
<organism evidence="6">
    <name type="scientific">Timema poppense</name>
    <name type="common">Walking stick</name>
    <dbReference type="NCBI Taxonomy" id="170557"/>
    <lineage>
        <taxon>Eukaryota</taxon>
        <taxon>Metazoa</taxon>
        <taxon>Ecdysozoa</taxon>
        <taxon>Arthropoda</taxon>
        <taxon>Hexapoda</taxon>
        <taxon>Insecta</taxon>
        <taxon>Pterygota</taxon>
        <taxon>Neoptera</taxon>
        <taxon>Polyneoptera</taxon>
        <taxon>Phasmatodea</taxon>
        <taxon>Timematodea</taxon>
        <taxon>Timematoidea</taxon>
        <taxon>Timematidae</taxon>
        <taxon>Timema</taxon>
    </lineage>
</organism>
<dbReference type="SMART" id="SM00614">
    <property type="entry name" value="ZnF_BED"/>
    <property type="match status" value="1"/>
</dbReference>
<evidence type="ECO:0000256" key="1">
    <source>
        <dbReference type="ARBA" id="ARBA00022723"/>
    </source>
</evidence>
<keyword evidence="2 4" id="KW-0863">Zinc-finger</keyword>
<evidence type="ECO:0000256" key="3">
    <source>
        <dbReference type="ARBA" id="ARBA00022833"/>
    </source>
</evidence>
<gene>
    <name evidence="6" type="ORF">TPSB3V08_LOCUS8896</name>
</gene>
<dbReference type="Pfam" id="PF02892">
    <property type="entry name" value="zf-BED"/>
    <property type="match status" value="1"/>
</dbReference>
<evidence type="ECO:0000259" key="5">
    <source>
        <dbReference type="PROSITE" id="PS50808"/>
    </source>
</evidence>
<accession>A0A7R9DEG0</accession>
<proteinExistence type="predicted"/>
<dbReference type="InterPro" id="IPR036236">
    <property type="entry name" value="Znf_C2H2_sf"/>
</dbReference>